<reference evidence="2 3" key="1">
    <citation type="submission" date="2019-02" db="EMBL/GenBank/DDBJ databases">
        <authorList>
            <consortium name="Pathogen Informatics"/>
        </authorList>
    </citation>
    <scope>NUCLEOTIDE SEQUENCE [LARGE SCALE GENOMIC DNA]</scope>
    <source>
        <strain evidence="2 3">3012STDY6756504</strain>
    </source>
</reference>
<dbReference type="AlphaFoldDB" id="A0A4U8W2T3"/>
<proteinExistence type="predicted"/>
<organism evidence="2 3">
    <name type="scientific">Nocardia cyriacigeorgica</name>
    <dbReference type="NCBI Taxonomy" id="135487"/>
    <lineage>
        <taxon>Bacteria</taxon>
        <taxon>Bacillati</taxon>
        <taxon>Actinomycetota</taxon>
        <taxon>Actinomycetes</taxon>
        <taxon>Mycobacteriales</taxon>
        <taxon>Nocardiaceae</taxon>
        <taxon>Nocardia</taxon>
    </lineage>
</organism>
<feature type="compositionally biased region" description="Low complexity" evidence="1">
    <location>
        <begin position="37"/>
        <end position="64"/>
    </location>
</feature>
<dbReference type="EMBL" id="LR215973">
    <property type="protein sequence ID" value="VFA99515.1"/>
    <property type="molecule type" value="Genomic_DNA"/>
</dbReference>
<dbReference type="Proteomes" id="UP000290439">
    <property type="component" value="Chromosome"/>
</dbReference>
<name>A0A4U8W2T3_9NOCA</name>
<gene>
    <name evidence="2" type="ORF">NCTC10797_03298</name>
</gene>
<dbReference type="Pfam" id="PF04328">
    <property type="entry name" value="Sel_put"/>
    <property type="match status" value="1"/>
</dbReference>
<accession>A0A4U8W2T3</accession>
<dbReference type="InterPro" id="IPR007423">
    <property type="entry name" value="Sel_put"/>
</dbReference>
<feature type="region of interest" description="Disordered" evidence="1">
    <location>
        <begin position="1"/>
        <end position="64"/>
    </location>
</feature>
<evidence type="ECO:0000313" key="3">
    <source>
        <dbReference type="Proteomes" id="UP000290439"/>
    </source>
</evidence>
<evidence type="ECO:0000313" key="2">
    <source>
        <dbReference type="EMBL" id="VFA99515.1"/>
    </source>
</evidence>
<sequence>MAPLGRTASGPVDAPDADPGTVPAGSPSELLGEMTDGRAGLPAEAAGPAGAGQGQRRAGPVRGPAHAVRAAVRGLLWWFDSVLGGQDYQRYVAHLRRKHPGCPIPSEREYWRERHAEADRNPANRCC</sequence>
<evidence type="ECO:0000256" key="1">
    <source>
        <dbReference type="SAM" id="MobiDB-lite"/>
    </source>
</evidence>
<protein>
    <submittedName>
        <fullName evidence="2">Uncharacterized small protein</fullName>
    </submittedName>
</protein>